<evidence type="ECO:0000256" key="4">
    <source>
        <dbReference type="ARBA" id="ARBA00022574"/>
    </source>
</evidence>
<sequence length="995" mass="108066">MPVAVERPATMTPLKSHLLDGQHLQDSPNSELPKPRKRKQARAQKAETQEPEPSAGTSRVPESKPWSWRSLTDVTASRVPPFFTKDGKYFFSAVGSSVKIYSVATGQVVSTLDATNPRGTGAAVTSAMLSPHNPYQIITGSANGCIRIWDFLDAALLQTVRITRPILNLTAHESLKDYVFVAVAQPSRRLTSKAHLPKAEHNVVVMRVSLKPTSASAGLSAQTPSDMITVGKTRSTTGLALSPSGAWLVATGGHKAYVCPTANIEAGFTKFVSPEALTCLAFHPSEEYFATGDSQGVVRIWYCLNEAATVKTTCVEKTAQTTTLHWHAHAVSSLAFTANGAYLLSGGEESVLVIWQLHTGEKEFVPRVGSPITHIAVSNTGTEEEYLLGLADASFAFVRAATLKVSKTIARVKLDPAISYDRPSASTSVPLAVHPPTSTFILPSSHPSSLQTFSPSSSRLLHELEVSPSNKISRRDDKPLEPSRVESAAVSEDGRWMVTVDSRAADDTFRGEVYLKFWSWESASGSWTLNTRIDRPHGAQHVTSLAFTPGMQSKDTLFLVSTGGDGQIKTWRIRSVRTKSGETDDFWVVRSNYSFRSEIPRHVSWSMDGSVLCVSFGSHVTLFDPIANSLHQVLTSPQCKEVSSAFFIGHSSRYLAVVGTRDVLLWDLVLQTIHWQYRSPTIIERTFPHPREEVFAVFERGIPTGPGELVTQVVILSPSSPAPVRTHTIPFHLRNVVSHASLNALSSSPTSFTLVGITTSWSFVIFGDDVRLPDEEGSHANEIVEDAGARPRTLFQDIFGKSALAELTTSAALPARGAEVAQPWRGKEVAGIFDAPAYLMPPLESVFDALTDGFLSLRPAQESQNVDEDEQEREDADIDMYTDGDRAPVVVGTMIDRVVTPQEMDAFVELFVQHALKAPSPHVAPHPHMNGFHKPNGTSKHSDSHGPAATPPPKPSRLNGSTPKPVVQVASATRTSEEKASPAVAAGKKRKKSLD</sequence>
<dbReference type="GO" id="GO:2000234">
    <property type="term" value="P:positive regulation of rRNA processing"/>
    <property type="evidence" value="ECO:0007669"/>
    <property type="project" value="TreeGrafter"/>
</dbReference>
<proteinExistence type="predicted"/>
<feature type="repeat" description="WD" evidence="8">
    <location>
        <begin position="117"/>
        <end position="159"/>
    </location>
</feature>
<keyword evidence="3" id="KW-0698">rRNA processing</keyword>
<keyword evidence="2" id="KW-0690">Ribosome biogenesis</keyword>
<dbReference type="PANTHER" id="PTHR44215:SF1">
    <property type="entry name" value="WD REPEAT-CONTAINING PROTEIN 75"/>
    <property type="match status" value="1"/>
</dbReference>
<dbReference type="GO" id="GO:0006364">
    <property type="term" value="P:rRNA processing"/>
    <property type="evidence" value="ECO:0007669"/>
    <property type="project" value="UniProtKB-KW"/>
</dbReference>
<keyword evidence="12" id="KW-1185">Reference proteome</keyword>
<evidence type="ECO:0000256" key="1">
    <source>
        <dbReference type="ARBA" id="ARBA00004604"/>
    </source>
</evidence>
<evidence type="ECO:0000256" key="7">
    <source>
        <dbReference type="ARBA" id="ARBA00023242"/>
    </source>
</evidence>
<dbReference type="OrthoDB" id="4096at2759"/>
<dbReference type="Gene3D" id="2.130.10.10">
    <property type="entry name" value="YVTN repeat-like/Quinoprotein amine dehydrogenase"/>
    <property type="match status" value="3"/>
</dbReference>
<dbReference type="PROSITE" id="PS50294">
    <property type="entry name" value="WD_REPEATS_REGION"/>
    <property type="match status" value="1"/>
</dbReference>
<dbReference type="GO" id="GO:0003723">
    <property type="term" value="F:RNA binding"/>
    <property type="evidence" value="ECO:0007669"/>
    <property type="project" value="InterPro"/>
</dbReference>
<dbReference type="Proteomes" id="UP000250043">
    <property type="component" value="Unassembled WGS sequence"/>
</dbReference>
<dbReference type="Pfam" id="PF23769">
    <property type="entry name" value="Beta-prop_WDR75_2nd"/>
    <property type="match status" value="1"/>
</dbReference>
<feature type="repeat" description="WD" evidence="8">
    <location>
        <begin position="277"/>
        <end position="301"/>
    </location>
</feature>
<accession>A0A8E2DS08</accession>
<dbReference type="GO" id="GO:0032040">
    <property type="term" value="C:small-subunit processome"/>
    <property type="evidence" value="ECO:0007669"/>
    <property type="project" value="InterPro"/>
</dbReference>
<evidence type="ECO:0000259" key="10">
    <source>
        <dbReference type="Pfam" id="PF23769"/>
    </source>
</evidence>
<keyword evidence="5" id="KW-0677">Repeat</keyword>
<keyword evidence="7" id="KW-0539">Nucleus</keyword>
<dbReference type="InterPro" id="IPR057644">
    <property type="entry name" value="Beta-prop_WDR75_2nd"/>
</dbReference>
<evidence type="ECO:0000256" key="2">
    <source>
        <dbReference type="ARBA" id="ARBA00022517"/>
    </source>
</evidence>
<evidence type="ECO:0000256" key="9">
    <source>
        <dbReference type="SAM" id="MobiDB-lite"/>
    </source>
</evidence>
<evidence type="ECO:0000256" key="5">
    <source>
        <dbReference type="ARBA" id="ARBA00022737"/>
    </source>
</evidence>
<organism evidence="11 12">
    <name type="scientific">Obba rivulosa</name>
    <dbReference type="NCBI Taxonomy" id="1052685"/>
    <lineage>
        <taxon>Eukaryota</taxon>
        <taxon>Fungi</taxon>
        <taxon>Dikarya</taxon>
        <taxon>Basidiomycota</taxon>
        <taxon>Agaricomycotina</taxon>
        <taxon>Agaricomycetes</taxon>
        <taxon>Polyporales</taxon>
        <taxon>Gelatoporiaceae</taxon>
        <taxon>Obba</taxon>
    </lineage>
</organism>
<evidence type="ECO:0000256" key="3">
    <source>
        <dbReference type="ARBA" id="ARBA00022552"/>
    </source>
</evidence>
<evidence type="ECO:0000313" key="11">
    <source>
        <dbReference type="EMBL" id="OCH94693.1"/>
    </source>
</evidence>
<feature type="region of interest" description="Disordered" evidence="9">
    <location>
        <begin position="858"/>
        <end position="878"/>
    </location>
</feature>
<evidence type="ECO:0000256" key="6">
    <source>
        <dbReference type="ARBA" id="ARBA00023163"/>
    </source>
</evidence>
<name>A0A8E2DS08_9APHY</name>
<protein>
    <submittedName>
        <fullName evidence="11">WD40 repeat-like protein</fullName>
    </submittedName>
</protein>
<keyword evidence="6" id="KW-0804">Transcription</keyword>
<feature type="repeat" description="WD" evidence="8">
    <location>
        <begin position="324"/>
        <end position="365"/>
    </location>
</feature>
<feature type="region of interest" description="Disordered" evidence="9">
    <location>
        <begin position="921"/>
        <end position="995"/>
    </location>
</feature>
<keyword evidence="4 8" id="KW-0853">WD repeat</keyword>
<dbReference type="InterPro" id="IPR001680">
    <property type="entry name" value="WD40_rpt"/>
</dbReference>
<feature type="compositionally biased region" description="Acidic residues" evidence="9">
    <location>
        <begin position="865"/>
        <end position="878"/>
    </location>
</feature>
<dbReference type="InterPro" id="IPR036322">
    <property type="entry name" value="WD40_repeat_dom_sf"/>
</dbReference>
<evidence type="ECO:0000256" key="8">
    <source>
        <dbReference type="PROSITE-ProRule" id="PRU00221"/>
    </source>
</evidence>
<dbReference type="SUPFAM" id="SSF50998">
    <property type="entry name" value="Quinoprotein alcohol dehydrogenase-like"/>
    <property type="match status" value="1"/>
</dbReference>
<dbReference type="Pfam" id="PF23869">
    <property type="entry name" value="Beta-prop_WDR75_1st"/>
    <property type="match status" value="1"/>
</dbReference>
<dbReference type="GO" id="GO:0045943">
    <property type="term" value="P:positive regulation of transcription by RNA polymerase I"/>
    <property type="evidence" value="ECO:0007669"/>
    <property type="project" value="InterPro"/>
</dbReference>
<evidence type="ECO:0000313" key="12">
    <source>
        <dbReference type="Proteomes" id="UP000250043"/>
    </source>
</evidence>
<dbReference type="EMBL" id="KV722341">
    <property type="protein sequence ID" value="OCH94693.1"/>
    <property type="molecule type" value="Genomic_DNA"/>
</dbReference>
<dbReference type="SUPFAM" id="SSF50978">
    <property type="entry name" value="WD40 repeat-like"/>
    <property type="match status" value="1"/>
</dbReference>
<dbReference type="InterPro" id="IPR053826">
    <property type="entry name" value="WDR75"/>
</dbReference>
<dbReference type="InterPro" id="IPR015943">
    <property type="entry name" value="WD40/YVTN_repeat-like_dom_sf"/>
</dbReference>
<dbReference type="InterPro" id="IPR011047">
    <property type="entry name" value="Quinoprotein_ADH-like_sf"/>
</dbReference>
<gene>
    <name evidence="11" type="ORF">OBBRIDRAFT_769014</name>
</gene>
<feature type="region of interest" description="Disordered" evidence="9">
    <location>
        <begin position="1"/>
        <end position="65"/>
    </location>
</feature>
<dbReference type="PANTHER" id="PTHR44215">
    <property type="entry name" value="WD REPEAT-CONTAINING PROTEIN 75"/>
    <property type="match status" value="1"/>
</dbReference>
<dbReference type="AlphaFoldDB" id="A0A8E2DS08"/>
<dbReference type="PROSITE" id="PS50082">
    <property type="entry name" value="WD_REPEATS_2"/>
    <property type="match status" value="3"/>
</dbReference>
<dbReference type="SMART" id="SM00320">
    <property type="entry name" value="WD40"/>
    <property type="match status" value="5"/>
</dbReference>
<comment type="subcellular location">
    <subcellularLocation>
        <location evidence="1">Nucleus</location>
        <location evidence="1">Nucleolus</location>
    </subcellularLocation>
</comment>
<reference evidence="11 12" key="1">
    <citation type="submission" date="2016-07" db="EMBL/GenBank/DDBJ databases">
        <title>Draft genome of the white-rot fungus Obba rivulosa 3A-2.</title>
        <authorList>
            <consortium name="DOE Joint Genome Institute"/>
            <person name="Miettinen O."/>
            <person name="Riley R."/>
            <person name="Acob R."/>
            <person name="Barry K."/>
            <person name="Cullen D."/>
            <person name="De Vries R."/>
            <person name="Hainaut M."/>
            <person name="Hatakka A."/>
            <person name="Henrissat B."/>
            <person name="Hilden K."/>
            <person name="Kuo R."/>
            <person name="Labutti K."/>
            <person name="Lipzen A."/>
            <person name="Makela M.R."/>
            <person name="Sandor L."/>
            <person name="Spatafora J.W."/>
            <person name="Grigoriev I.V."/>
            <person name="Hibbett D.S."/>
        </authorList>
    </citation>
    <scope>NUCLEOTIDE SEQUENCE [LARGE SCALE GENOMIC DNA]</scope>
    <source>
        <strain evidence="11 12">3A-2</strain>
    </source>
</reference>
<feature type="domain" description="WD repeat-containing protein 75 second beta-propeller" evidence="10">
    <location>
        <begin position="433"/>
        <end position="699"/>
    </location>
</feature>